<evidence type="ECO:0000313" key="2">
    <source>
        <dbReference type="Proteomes" id="UP000530928"/>
    </source>
</evidence>
<gene>
    <name evidence="1" type="ORF">HNR30_002167</name>
</gene>
<evidence type="ECO:0000313" key="1">
    <source>
        <dbReference type="EMBL" id="MBA2890826.1"/>
    </source>
</evidence>
<reference evidence="1 2" key="1">
    <citation type="submission" date="2020-07" db="EMBL/GenBank/DDBJ databases">
        <title>Genomic Encyclopedia of Type Strains, Phase IV (KMG-IV): sequencing the most valuable type-strain genomes for metagenomic binning, comparative biology and taxonomic classification.</title>
        <authorList>
            <person name="Goeker M."/>
        </authorList>
    </citation>
    <scope>NUCLEOTIDE SEQUENCE [LARGE SCALE GENOMIC DNA]</scope>
    <source>
        <strain evidence="1 2">DSM 45533</strain>
    </source>
</reference>
<keyword evidence="2" id="KW-1185">Reference proteome</keyword>
<organism evidence="1 2">
    <name type="scientific">Nonomuraea soli</name>
    <dbReference type="NCBI Taxonomy" id="1032476"/>
    <lineage>
        <taxon>Bacteria</taxon>
        <taxon>Bacillati</taxon>
        <taxon>Actinomycetota</taxon>
        <taxon>Actinomycetes</taxon>
        <taxon>Streptosporangiales</taxon>
        <taxon>Streptosporangiaceae</taxon>
        <taxon>Nonomuraea</taxon>
    </lineage>
</organism>
<name>A0A7W0CGN2_9ACTN</name>
<sequence length="309" mass="34071">MLFVELLVPKGVFDERERRRLAGRLTGAHLLAAAGGSADPGVVELLNELTHVVVREEEVWNAGGHLLDAAQGPRYIVNVIAGMWGTEMSDYLISRITSELGEAEGNPEPQAVVHVISLPEGAYGLYGRAHGPSDVRQLMDRAVRSARGEARARPYAFVIETKDSQERRWSWIVDFGDVVGRGVTDELRGSPEDFARAALDSYLNRLVERAPGAAEFFLHEDEHDTQWRVQVWDIRATGYDQICGVPPIGDLARRQYPLTLRSERIAPQAIVTVSGEVVRNTLRAKHAAQQRARRVMTCKPVGGAAGPSH</sequence>
<dbReference type="Proteomes" id="UP000530928">
    <property type="component" value="Unassembled WGS sequence"/>
</dbReference>
<accession>A0A7W0CGN2</accession>
<dbReference type="AlphaFoldDB" id="A0A7W0CGN2"/>
<protein>
    <submittedName>
        <fullName evidence="1">Uncharacterized protein</fullName>
    </submittedName>
</protein>
<dbReference type="EMBL" id="JACDUR010000002">
    <property type="protein sequence ID" value="MBA2890826.1"/>
    <property type="molecule type" value="Genomic_DNA"/>
</dbReference>
<proteinExistence type="predicted"/>
<dbReference type="RefSeq" id="WP_181609608.1">
    <property type="nucleotide sequence ID" value="NZ_BAABAM010000006.1"/>
</dbReference>
<comment type="caution">
    <text evidence="1">The sequence shown here is derived from an EMBL/GenBank/DDBJ whole genome shotgun (WGS) entry which is preliminary data.</text>
</comment>